<dbReference type="PATRIC" id="fig|1476583.3.peg.3513"/>
<evidence type="ECO:0000313" key="6">
    <source>
        <dbReference type="Proteomes" id="UP000020492"/>
    </source>
</evidence>
<dbReference type="PANTHER" id="PTHR30469">
    <property type="entry name" value="MULTIDRUG RESISTANCE PROTEIN MDTA"/>
    <property type="match status" value="1"/>
</dbReference>
<gene>
    <name evidence="5" type="ORF">DEIPH_ctg103orf0106</name>
</gene>
<organism evidence="5 6">
    <name type="scientific">Deinococcus phoenicis</name>
    <dbReference type="NCBI Taxonomy" id="1476583"/>
    <lineage>
        <taxon>Bacteria</taxon>
        <taxon>Thermotogati</taxon>
        <taxon>Deinococcota</taxon>
        <taxon>Deinococci</taxon>
        <taxon>Deinococcales</taxon>
        <taxon>Deinococcaceae</taxon>
        <taxon>Deinococcus</taxon>
    </lineage>
</organism>
<dbReference type="eggNOG" id="COG0845">
    <property type="taxonomic scope" value="Bacteria"/>
</dbReference>
<evidence type="ECO:0000256" key="3">
    <source>
        <dbReference type="SAM" id="MobiDB-lite"/>
    </source>
</evidence>
<accession>A0A016QKB7</accession>
<protein>
    <submittedName>
        <fullName evidence="5">Secretion protein HlyD</fullName>
    </submittedName>
</protein>
<dbReference type="STRING" id="1476583.DEIPH_ctg103orf0106"/>
<dbReference type="RefSeq" id="WP_034360713.1">
    <property type="nucleotide sequence ID" value="NZ_JHAC01000082.1"/>
</dbReference>
<evidence type="ECO:0000256" key="1">
    <source>
        <dbReference type="ARBA" id="ARBA00009477"/>
    </source>
</evidence>
<comment type="caution">
    <text evidence="5">The sequence shown here is derived from an EMBL/GenBank/DDBJ whole genome shotgun (WGS) entry which is preliminary data.</text>
</comment>
<feature type="region of interest" description="Disordered" evidence="3">
    <location>
        <begin position="23"/>
        <end position="48"/>
    </location>
</feature>
<dbReference type="GO" id="GO:1990281">
    <property type="term" value="C:efflux pump complex"/>
    <property type="evidence" value="ECO:0007669"/>
    <property type="project" value="TreeGrafter"/>
</dbReference>
<dbReference type="GO" id="GO:0015562">
    <property type="term" value="F:efflux transmembrane transporter activity"/>
    <property type="evidence" value="ECO:0007669"/>
    <property type="project" value="TreeGrafter"/>
</dbReference>
<feature type="coiled-coil region" evidence="2">
    <location>
        <begin position="226"/>
        <end position="253"/>
    </location>
</feature>
<evidence type="ECO:0000256" key="4">
    <source>
        <dbReference type="SAM" id="SignalP"/>
    </source>
</evidence>
<dbReference type="Proteomes" id="UP000020492">
    <property type="component" value="Unassembled WGS sequence"/>
</dbReference>
<comment type="similarity">
    <text evidence="1">Belongs to the membrane fusion protein (MFP) (TC 8.A.1) family.</text>
</comment>
<keyword evidence="6" id="KW-1185">Reference proteome</keyword>
<feature type="signal peptide" evidence="4">
    <location>
        <begin position="1"/>
        <end position="25"/>
    </location>
</feature>
<keyword evidence="2" id="KW-0175">Coiled coil</keyword>
<dbReference type="OrthoDB" id="9806939at2"/>
<evidence type="ECO:0000313" key="5">
    <source>
        <dbReference type="EMBL" id="EYB66565.1"/>
    </source>
</evidence>
<dbReference type="Gene3D" id="2.40.420.20">
    <property type="match status" value="1"/>
</dbReference>
<evidence type="ECO:0000256" key="2">
    <source>
        <dbReference type="SAM" id="Coils"/>
    </source>
</evidence>
<dbReference type="Gene3D" id="2.40.50.100">
    <property type="match status" value="2"/>
</dbReference>
<name>A0A016QKB7_9DEIO</name>
<dbReference type="InterPro" id="IPR006143">
    <property type="entry name" value="RND_pump_MFP"/>
</dbReference>
<dbReference type="AlphaFoldDB" id="A0A016QKB7"/>
<dbReference type="Gene3D" id="2.40.30.170">
    <property type="match status" value="1"/>
</dbReference>
<dbReference type="PANTHER" id="PTHR30469:SF15">
    <property type="entry name" value="HLYD FAMILY OF SECRETION PROTEINS"/>
    <property type="match status" value="1"/>
</dbReference>
<dbReference type="PROSITE" id="PS51257">
    <property type="entry name" value="PROKAR_LIPOPROTEIN"/>
    <property type="match status" value="1"/>
</dbReference>
<dbReference type="Gene3D" id="1.10.287.470">
    <property type="entry name" value="Helix hairpin bin"/>
    <property type="match status" value="2"/>
</dbReference>
<dbReference type="SUPFAM" id="SSF111369">
    <property type="entry name" value="HlyD-like secretion proteins"/>
    <property type="match status" value="2"/>
</dbReference>
<feature type="coiled-coil region" evidence="2">
    <location>
        <begin position="131"/>
        <end position="183"/>
    </location>
</feature>
<dbReference type="EMBL" id="JHAC01000082">
    <property type="protein sequence ID" value="EYB66565.1"/>
    <property type="molecule type" value="Genomic_DNA"/>
</dbReference>
<proteinExistence type="inferred from homology"/>
<feature type="compositionally biased region" description="Low complexity" evidence="3">
    <location>
        <begin position="23"/>
        <end position="44"/>
    </location>
</feature>
<dbReference type="NCBIfam" id="TIGR01730">
    <property type="entry name" value="RND_mfp"/>
    <property type="match status" value="1"/>
</dbReference>
<sequence>MPRLTFRAALPLTLLLLAACSPGGKQEGQQGQTQQGQTQQEQGQVAKPAAQNNLDAAPAKTTALAVQTTPARTGTLTVTRTATATLKADRDSNVAAQTGGTVTRVLAREGEQVRAGQVVVQLDDTQQRQALDNARAQVRQAQINLDQTRTNTTQATGSLQAAVDAAAANLQKARQDAASAANLYALGGISQADLTAARSAEAQAESQFAQARNTLAQNGKGGQGSVALLQAQLDSAQAGVRQAEENLARTAVKAPFAGVIVSLAVEVGEFAGQGSPVFRLVEEGSLKATFNVSPADAGALTPGTKLNLTYGGVNYVATVQDVSGVAGTDRLVPVTARVQGGAGLPVGGTAQVRYRATLGGGVLVPTAAIQVDGGENAVYVAADGVARRVPVTVVAESQGRVAVRGVEAGAHVISPVPASLQDGASIREAAGGSS</sequence>
<feature type="chain" id="PRO_5001485367" evidence="4">
    <location>
        <begin position="26"/>
        <end position="434"/>
    </location>
</feature>
<keyword evidence="4" id="KW-0732">Signal</keyword>
<reference evidence="5 6" key="1">
    <citation type="submission" date="2014-03" db="EMBL/GenBank/DDBJ databases">
        <title>Draft genome sequence of Deinococcus phoenicis 1P10ME.</title>
        <authorList>
            <person name="Stepanov V.G."/>
            <person name="Vaishampayan P."/>
            <person name="Venkateswaran K."/>
            <person name="Fox G.E."/>
        </authorList>
    </citation>
    <scope>NUCLEOTIDE SEQUENCE [LARGE SCALE GENOMIC DNA]</scope>
    <source>
        <strain evidence="5 6">1P10ME</strain>
    </source>
</reference>